<feature type="compositionally biased region" description="Pro residues" evidence="1">
    <location>
        <begin position="171"/>
        <end position="180"/>
    </location>
</feature>
<reference evidence="3 4" key="1">
    <citation type="journal article" date="2019" name="Nat. Plants">
        <title>Genome sequencing of Musa balbisiana reveals subgenome evolution and function divergence in polyploid bananas.</title>
        <authorList>
            <person name="Yao X."/>
        </authorList>
    </citation>
    <scope>NUCLEOTIDE SEQUENCE [LARGE SCALE GENOMIC DNA]</scope>
    <source>
        <strain evidence="4">cv. DH-PKW</strain>
        <tissue evidence="3">Leaves</tissue>
    </source>
</reference>
<feature type="compositionally biased region" description="Low complexity" evidence="1">
    <location>
        <begin position="214"/>
        <end position="234"/>
    </location>
</feature>
<sequence length="656" mass="71948">MESAMSPRLGVGSEAAKLSSPRTPKKKPSLRAEDEVVADFDPTPFSFSTNKAFSADTFPDATSEPSSAVAMRKLVDLLQENPSSVSEINGKPEFSEIDATLLPGIPHDGTSHVADVPTPSKDKKSGKVLRLRIGGSLMASNNNNQPRGVGGPPPLGNPGMASPASANQPPHLRPPPPPGSSPFQGLFHSQAHPQAQPQVHSPFQIQMGPQSQVGLLGSSSPSFSTPGLSGGPKRLPQKPPARPPAPISAAASPIIKAADITAAARRKKRRLPEKQLPDRVAALLPESALYTQLLEFEARVDAALARKKVDIQEALRSPPSMQRTLRIYVFNTFANQTRMIPEPMEPPSWSLKIVGRILEDGVDPDPAGGLPKPNPMYPKFSSFFRRVTIALDPSLYPENPTIVWEQARSPVPQEGFEVKRRGDKEFTASIRLEMNYNPEKFRLSPPLMEVLGIEVDTRARIIAGIWQYVKAKKLQSTTDSSYFACDPPLKKIFGEDKMKFAMVSQKISHHLYPPQPIHLEHKIRLSGNGAVGNACYDVLVDVPFPLQKEMSAFLANTEKHRDIEACDEVICASIKKIHEHRRRRAFFLGFSQSPVEFINTLIASQSRDLKLVAGEASRNAERERRSDFYNQPWVEDAVIRYLNRKPAAGSDAPGST</sequence>
<feature type="region of interest" description="Disordered" evidence="1">
    <location>
        <begin position="1"/>
        <end position="37"/>
    </location>
</feature>
<evidence type="ECO:0000313" key="4">
    <source>
        <dbReference type="Proteomes" id="UP000317650"/>
    </source>
</evidence>
<dbReference type="Pfam" id="PF02201">
    <property type="entry name" value="SWIB"/>
    <property type="match status" value="1"/>
</dbReference>
<dbReference type="SMART" id="SM00151">
    <property type="entry name" value="SWIB"/>
    <property type="match status" value="1"/>
</dbReference>
<evidence type="ECO:0000259" key="2">
    <source>
        <dbReference type="PROSITE" id="PS51925"/>
    </source>
</evidence>
<dbReference type="PANTHER" id="PTHR13844">
    <property type="entry name" value="SWI/SNF-RELATED MATRIX-ASSOCIATED ACTIN-DEPENDENT REGULATOR OF CHROMATIN SUBFAMILY D"/>
    <property type="match status" value="1"/>
</dbReference>
<evidence type="ECO:0000313" key="3">
    <source>
        <dbReference type="EMBL" id="THU46103.1"/>
    </source>
</evidence>
<dbReference type="InterPro" id="IPR036885">
    <property type="entry name" value="SWIB_MDM2_dom_sf"/>
</dbReference>
<dbReference type="Proteomes" id="UP000317650">
    <property type="component" value="Chromosome 9"/>
</dbReference>
<dbReference type="InterPro" id="IPR019835">
    <property type="entry name" value="SWIB_domain"/>
</dbReference>
<dbReference type="PROSITE" id="PS51925">
    <property type="entry name" value="SWIB_MDM2"/>
    <property type="match status" value="1"/>
</dbReference>
<dbReference type="InterPro" id="IPR003121">
    <property type="entry name" value="SWIB_MDM2_domain"/>
</dbReference>
<dbReference type="SUPFAM" id="SSF47592">
    <property type="entry name" value="SWIB/MDM2 domain"/>
    <property type="match status" value="1"/>
</dbReference>
<proteinExistence type="predicted"/>
<feature type="compositionally biased region" description="Pro residues" evidence="1">
    <location>
        <begin position="237"/>
        <end position="246"/>
    </location>
</feature>
<name>A0A4S8ID82_MUSBA</name>
<organism evidence="3 4">
    <name type="scientific">Musa balbisiana</name>
    <name type="common">Banana</name>
    <dbReference type="NCBI Taxonomy" id="52838"/>
    <lineage>
        <taxon>Eukaryota</taxon>
        <taxon>Viridiplantae</taxon>
        <taxon>Streptophyta</taxon>
        <taxon>Embryophyta</taxon>
        <taxon>Tracheophyta</taxon>
        <taxon>Spermatophyta</taxon>
        <taxon>Magnoliopsida</taxon>
        <taxon>Liliopsida</taxon>
        <taxon>Zingiberales</taxon>
        <taxon>Musaceae</taxon>
        <taxon>Musa</taxon>
    </lineage>
</organism>
<evidence type="ECO:0000256" key="1">
    <source>
        <dbReference type="SAM" id="MobiDB-lite"/>
    </source>
</evidence>
<dbReference type="STRING" id="52838.A0A4S8ID82"/>
<protein>
    <recommendedName>
        <fullName evidence="2">DM2 domain-containing protein</fullName>
    </recommendedName>
</protein>
<dbReference type="CDD" id="cd10568">
    <property type="entry name" value="SWIB_like"/>
    <property type="match status" value="1"/>
</dbReference>
<accession>A0A4S8ID82</accession>
<feature type="region of interest" description="Disordered" evidence="1">
    <location>
        <begin position="211"/>
        <end position="252"/>
    </location>
</feature>
<dbReference type="EMBL" id="PYDT01000010">
    <property type="protein sequence ID" value="THU46103.1"/>
    <property type="molecule type" value="Genomic_DNA"/>
</dbReference>
<keyword evidence="4" id="KW-1185">Reference proteome</keyword>
<feature type="domain" description="DM2" evidence="2">
    <location>
        <begin position="436"/>
        <end position="513"/>
    </location>
</feature>
<dbReference type="AlphaFoldDB" id="A0A4S8ID82"/>
<comment type="caution">
    <text evidence="3">The sequence shown here is derived from an EMBL/GenBank/DDBJ whole genome shotgun (WGS) entry which is preliminary data.</text>
</comment>
<dbReference type="Gene3D" id="1.10.245.10">
    <property type="entry name" value="SWIB/MDM2 domain"/>
    <property type="match status" value="1"/>
</dbReference>
<gene>
    <name evidence="3" type="ORF">C4D60_Mb09t01410</name>
</gene>
<feature type="region of interest" description="Disordered" evidence="1">
    <location>
        <begin position="97"/>
        <end position="199"/>
    </location>
</feature>